<feature type="region of interest" description="Disordered" evidence="1">
    <location>
        <begin position="1"/>
        <end position="139"/>
    </location>
</feature>
<sequence>MPFPLRPGKKRRASDADYTPSSSVAKQIKMTRATREPTPDPQPDESDDVLPPSSAPASPVFWDENNLPIIDDTPIRAPSPFELDLPPLPASPSPETPPTSPARGPYTSPFKSSPEKVYGGRPRVTKPHRNGRGIRAKKQTQEWIDLKEAQESAVRVQANMLRVQEEKFAAEQRDQAKQNEIFDSLKYLTSDGTPMHKVFELLFSANAEDYRTTAVVTRVLRSHGTKLLEKWTERAPEAVDTFLSARVIEEIQHEGRAIQSFLTREPKTQVTHLLSSFDMKGLGSKLKELAPMLWDILAAASTTHNLATEAPETRRDRSLVFTTVCAMISILRSQKANNFQAVIALFLLGSGASKRETEVFAHAGISLSYKSVMNYLDTLSQEGVLQFRAVWRECMCSLVWDNLNIAFRVESQRLDNKNHFDNGTTATLIPIYNPFTNEPRTARGTLPLSMKRPRTSTMPTYSWTAADTLPSPSDARKTEECLIWQLKSIALEHIPEFAHLKSLLGPCPEVDQIQLHKTEQFPLPAMHEDESSLEGTITVITKLLEQLQTSSEDLKDHGLVFANGDLLTDNLINTVKRFLFLIFEFTDDLAQVEGSRRNSTDVLEGMQPLVRRLGIFHAKMAGCRLVVNEHWGKPNATIAGGLCWEHTQLLQRKPISAGWKSKKAAPWKPSHELLQISSAGHVRDAFRIHCGNANFAEWAAQADFNEFNAVAGKVYDSLYTTTAYDAACDRGDAQRDAAFENSVLYNRDSLLYLLLVSSIKAGDIGCVVLVFRIWAVMMRSPKTMPKYADAFFETLNRIKTYDPVLQRFFLHNWLVNLTGLAFRFKEVDLLQEHQNFWAKIVYNAKGVNRSWTWLARITVCIFALRDAMKTVHATFKIPDYGTKHTVPDMQNEIRRVAERTVSKSYGRNGPGRIKWCEFVIYLKRYTLIPPGSEVEQTRDLTSADGDDDENTQEDHEATQEDLEMDDEEPYEMLDSLLGTAEAMADEMFN</sequence>
<dbReference type="Proteomes" id="UP000623467">
    <property type="component" value="Unassembled WGS sequence"/>
</dbReference>
<keyword evidence="4" id="KW-1185">Reference proteome</keyword>
<reference evidence="3" key="1">
    <citation type="submission" date="2020-05" db="EMBL/GenBank/DDBJ databases">
        <title>Mycena genomes resolve the evolution of fungal bioluminescence.</title>
        <authorList>
            <person name="Tsai I.J."/>
        </authorList>
    </citation>
    <scope>NUCLEOTIDE SEQUENCE</scope>
    <source>
        <strain evidence="3">160909Yilan</strain>
    </source>
</reference>
<feature type="compositionally biased region" description="Pro residues" evidence="1">
    <location>
        <begin position="86"/>
        <end position="100"/>
    </location>
</feature>
<feature type="compositionally biased region" description="Acidic residues" evidence="1">
    <location>
        <begin position="959"/>
        <end position="969"/>
    </location>
</feature>
<comment type="caution">
    <text evidence="3">The sequence shown here is derived from an EMBL/GenBank/DDBJ whole genome shotgun (WGS) entry which is preliminary data.</text>
</comment>
<evidence type="ECO:0000256" key="1">
    <source>
        <dbReference type="SAM" id="MobiDB-lite"/>
    </source>
</evidence>
<organism evidence="3 4">
    <name type="scientific">Mycena sanguinolenta</name>
    <dbReference type="NCBI Taxonomy" id="230812"/>
    <lineage>
        <taxon>Eukaryota</taxon>
        <taxon>Fungi</taxon>
        <taxon>Dikarya</taxon>
        <taxon>Basidiomycota</taxon>
        <taxon>Agaricomycotina</taxon>
        <taxon>Agaricomycetes</taxon>
        <taxon>Agaricomycetidae</taxon>
        <taxon>Agaricales</taxon>
        <taxon>Marasmiineae</taxon>
        <taxon>Mycenaceae</taxon>
        <taxon>Mycena</taxon>
    </lineage>
</organism>
<dbReference type="AlphaFoldDB" id="A0A8H7CMT0"/>
<dbReference type="OrthoDB" id="5424058at2759"/>
<dbReference type="InterPro" id="IPR046496">
    <property type="entry name" value="DUF6589"/>
</dbReference>
<evidence type="ECO:0000259" key="2">
    <source>
        <dbReference type="Pfam" id="PF20231"/>
    </source>
</evidence>
<evidence type="ECO:0000313" key="4">
    <source>
        <dbReference type="Proteomes" id="UP000623467"/>
    </source>
</evidence>
<feature type="region of interest" description="Disordered" evidence="1">
    <location>
        <begin position="933"/>
        <end position="969"/>
    </location>
</feature>
<accession>A0A8H7CMT0</accession>
<proteinExistence type="predicted"/>
<feature type="compositionally biased region" description="Basic residues" evidence="1">
    <location>
        <begin position="123"/>
        <end position="138"/>
    </location>
</feature>
<feature type="domain" description="DUF6589" evidence="2">
    <location>
        <begin position="464"/>
        <end position="884"/>
    </location>
</feature>
<evidence type="ECO:0000313" key="3">
    <source>
        <dbReference type="EMBL" id="KAF7341771.1"/>
    </source>
</evidence>
<dbReference type="Pfam" id="PF20231">
    <property type="entry name" value="DUF6589"/>
    <property type="match status" value="1"/>
</dbReference>
<name>A0A8H7CMT0_9AGAR</name>
<gene>
    <name evidence="3" type="ORF">MSAN_02031500</name>
</gene>
<dbReference type="EMBL" id="JACAZH010000026">
    <property type="protein sequence ID" value="KAF7341771.1"/>
    <property type="molecule type" value="Genomic_DNA"/>
</dbReference>
<protein>
    <recommendedName>
        <fullName evidence="2">DUF6589 domain-containing protein</fullName>
    </recommendedName>
</protein>